<dbReference type="Pfam" id="PF03459">
    <property type="entry name" value="TOBE"/>
    <property type="match status" value="1"/>
</dbReference>
<dbReference type="GO" id="GO:0140359">
    <property type="term" value="F:ABC-type transporter activity"/>
    <property type="evidence" value="ECO:0007669"/>
    <property type="project" value="InterPro"/>
</dbReference>
<dbReference type="GO" id="GO:0016020">
    <property type="term" value="C:membrane"/>
    <property type="evidence" value="ECO:0007669"/>
    <property type="project" value="InterPro"/>
</dbReference>
<dbReference type="PROSITE" id="PS00211">
    <property type="entry name" value="ABC_TRANSPORTER_1"/>
    <property type="match status" value="1"/>
</dbReference>
<dbReference type="InterPro" id="IPR050334">
    <property type="entry name" value="Molybdenum_import_ModC"/>
</dbReference>
<dbReference type="RefSeq" id="WP_109765043.1">
    <property type="nucleotide sequence ID" value="NZ_QGGU01000016.1"/>
</dbReference>
<dbReference type="Proteomes" id="UP000245790">
    <property type="component" value="Unassembled WGS sequence"/>
</dbReference>
<evidence type="ECO:0000259" key="11">
    <source>
        <dbReference type="PROSITE" id="PS51866"/>
    </source>
</evidence>
<evidence type="ECO:0000256" key="6">
    <source>
        <dbReference type="ARBA" id="ARBA00022840"/>
    </source>
</evidence>
<dbReference type="SMART" id="SM00382">
    <property type="entry name" value="AAA"/>
    <property type="match status" value="1"/>
</dbReference>
<dbReference type="InterPro" id="IPR017871">
    <property type="entry name" value="ABC_transporter-like_CS"/>
</dbReference>
<reference evidence="12 13" key="1">
    <citation type="submission" date="2018-05" db="EMBL/GenBank/DDBJ databases">
        <title>Genomic Encyclopedia of Type Strains, Phase IV (KMG-IV): sequencing the most valuable type-strain genomes for metagenomic binning, comparative biology and taxonomic classification.</title>
        <authorList>
            <person name="Goeker M."/>
        </authorList>
    </citation>
    <scope>NUCLEOTIDE SEQUENCE [LARGE SCALE GENOMIC DNA]</scope>
    <source>
        <strain evidence="12 13">DSM 25350</strain>
    </source>
</reference>
<dbReference type="SUPFAM" id="SSF52540">
    <property type="entry name" value="P-loop containing nucleoside triphosphate hydrolases"/>
    <property type="match status" value="1"/>
</dbReference>
<dbReference type="PANTHER" id="PTHR43514">
    <property type="entry name" value="ABC TRANSPORTER I FAMILY MEMBER 10"/>
    <property type="match status" value="1"/>
</dbReference>
<dbReference type="InterPro" id="IPR004606">
    <property type="entry name" value="Mop_domain"/>
</dbReference>
<comment type="caution">
    <text evidence="12">The sequence shown here is derived from an EMBL/GenBank/DDBJ whole genome shotgun (WGS) entry which is preliminary data.</text>
</comment>
<accession>A0A316F9Z8</accession>
<keyword evidence="7" id="KW-1278">Translocase</keyword>
<keyword evidence="2" id="KW-1003">Cell membrane</keyword>
<proteinExistence type="predicted"/>
<evidence type="ECO:0000313" key="12">
    <source>
        <dbReference type="EMBL" id="PWK43608.1"/>
    </source>
</evidence>
<keyword evidence="5" id="KW-0547">Nucleotide-binding</keyword>
<dbReference type="Gene3D" id="3.40.50.300">
    <property type="entry name" value="P-loop containing nucleotide triphosphate hydrolases"/>
    <property type="match status" value="1"/>
</dbReference>
<dbReference type="InterPro" id="IPR005116">
    <property type="entry name" value="Transp-assoc_OB_typ1"/>
</dbReference>
<dbReference type="AlphaFoldDB" id="A0A316F9Z8"/>
<dbReference type="Gene3D" id="2.40.50.100">
    <property type="match status" value="1"/>
</dbReference>
<name>A0A316F9Z8_9GAMM</name>
<dbReference type="Pfam" id="PF00005">
    <property type="entry name" value="ABC_tran"/>
    <property type="match status" value="1"/>
</dbReference>
<dbReference type="InterPro" id="IPR008995">
    <property type="entry name" value="Mo/tungstate-bd_C_term_dom"/>
</dbReference>
<keyword evidence="4" id="KW-0997">Cell inner membrane</keyword>
<dbReference type="InterPro" id="IPR011868">
    <property type="entry name" value="ModC_ABC_ATP-bd"/>
</dbReference>
<keyword evidence="3 9" id="KW-0500">Molybdenum</keyword>
<dbReference type="GO" id="GO:0005524">
    <property type="term" value="F:ATP binding"/>
    <property type="evidence" value="ECO:0007669"/>
    <property type="project" value="UniProtKB-KW"/>
</dbReference>
<keyword evidence="13" id="KW-1185">Reference proteome</keyword>
<evidence type="ECO:0000256" key="2">
    <source>
        <dbReference type="ARBA" id="ARBA00022475"/>
    </source>
</evidence>
<dbReference type="PANTHER" id="PTHR43514:SF10">
    <property type="entry name" value="MOLYBDENUM IMPORT ATP-BINDING PROTEIN MODC 2"/>
    <property type="match status" value="1"/>
</dbReference>
<evidence type="ECO:0000256" key="4">
    <source>
        <dbReference type="ARBA" id="ARBA00022519"/>
    </source>
</evidence>
<evidence type="ECO:0000259" key="10">
    <source>
        <dbReference type="PROSITE" id="PS50893"/>
    </source>
</evidence>
<dbReference type="GO" id="GO:0016887">
    <property type="term" value="F:ATP hydrolysis activity"/>
    <property type="evidence" value="ECO:0007669"/>
    <property type="project" value="InterPro"/>
</dbReference>
<keyword evidence="6 12" id="KW-0067">ATP-binding</keyword>
<evidence type="ECO:0000256" key="7">
    <source>
        <dbReference type="ARBA" id="ARBA00022967"/>
    </source>
</evidence>
<evidence type="ECO:0000256" key="8">
    <source>
        <dbReference type="ARBA" id="ARBA00023136"/>
    </source>
</evidence>
<protein>
    <submittedName>
        <fullName evidence="12">Molybdate transport system ATP-binding protein</fullName>
    </submittedName>
</protein>
<dbReference type="OrthoDB" id="9802264at2"/>
<organism evidence="12 13">
    <name type="scientific">Pleionea mediterranea</name>
    <dbReference type="NCBI Taxonomy" id="523701"/>
    <lineage>
        <taxon>Bacteria</taxon>
        <taxon>Pseudomonadati</taxon>
        <taxon>Pseudomonadota</taxon>
        <taxon>Gammaproteobacteria</taxon>
        <taxon>Oceanospirillales</taxon>
        <taxon>Pleioneaceae</taxon>
        <taxon>Pleionea</taxon>
    </lineage>
</organism>
<dbReference type="SUPFAM" id="SSF50331">
    <property type="entry name" value="MOP-like"/>
    <property type="match status" value="1"/>
</dbReference>
<dbReference type="InterPro" id="IPR003593">
    <property type="entry name" value="AAA+_ATPase"/>
</dbReference>
<feature type="domain" description="ABC transporter" evidence="10">
    <location>
        <begin position="6"/>
        <end position="242"/>
    </location>
</feature>
<dbReference type="InterPro" id="IPR027417">
    <property type="entry name" value="P-loop_NTPase"/>
</dbReference>
<dbReference type="InterPro" id="IPR003439">
    <property type="entry name" value="ABC_transporter-like_ATP-bd"/>
</dbReference>
<evidence type="ECO:0000256" key="1">
    <source>
        <dbReference type="ARBA" id="ARBA00022448"/>
    </source>
</evidence>
<sequence>MKQSEFNNNNYQIQGDIRVKKNNFMLDVSINFPLNGVTGIFGHSGAGKTTLLRSIAGLEAFKGQLFFGESCWQQKGYGKSLPAHQRSIGYVFQDAGLFLHLTAEGNLRFAEKRATEKSIISFDQVVELLSLNKLLNNKPEQLSGGEKQRVAIARALLIAPKILLLDEPLASLGRTHKEDILPYLERLKGELNIPMLYVSHNMDEIARLSDHILLLENGNKLAEGPIHQVTSQLAVSEQLMSDAGVVMEGKVTAVHDDWHLVEAAIVSSTETPTVTNESASSGIVLNKSITKKPELNNSLWLKNNNFTVDKTVRIRILAKDVSISKDKPKLSSILNQLPGSIVEILNDKHDQAIMHVKVCCNESPDQFVIASITKKSLEELALSVGSSVWLQIKSVAVIA</sequence>
<dbReference type="PROSITE" id="PS51866">
    <property type="entry name" value="MOP"/>
    <property type="match status" value="1"/>
</dbReference>
<dbReference type="EMBL" id="QGGU01000016">
    <property type="protein sequence ID" value="PWK43608.1"/>
    <property type="molecule type" value="Genomic_DNA"/>
</dbReference>
<evidence type="ECO:0000313" key="13">
    <source>
        <dbReference type="Proteomes" id="UP000245790"/>
    </source>
</evidence>
<gene>
    <name evidence="12" type="ORF">C8D97_11622</name>
</gene>
<evidence type="ECO:0000256" key="5">
    <source>
        <dbReference type="ARBA" id="ARBA00022741"/>
    </source>
</evidence>
<evidence type="ECO:0000256" key="3">
    <source>
        <dbReference type="ARBA" id="ARBA00022505"/>
    </source>
</evidence>
<keyword evidence="8" id="KW-0472">Membrane</keyword>
<dbReference type="PROSITE" id="PS50893">
    <property type="entry name" value="ABC_TRANSPORTER_2"/>
    <property type="match status" value="1"/>
</dbReference>
<dbReference type="GO" id="GO:0015098">
    <property type="term" value="F:molybdate ion transmembrane transporter activity"/>
    <property type="evidence" value="ECO:0007669"/>
    <property type="project" value="InterPro"/>
</dbReference>
<dbReference type="NCBIfam" id="TIGR02142">
    <property type="entry name" value="modC_ABC"/>
    <property type="match status" value="1"/>
</dbReference>
<feature type="domain" description="Mop" evidence="11">
    <location>
        <begin position="330"/>
        <end position="399"/>
    </location>
</feature>
<evidence type="ECO:0000256" key="9">
    <source>
        <dbReference type="PROSITE-ProRule" id="PRU01213"/>
    </source>
</evidence>
<keyword evidence="1" id="KW-0813">Transport</keyword>